<dbReference type="InterPro" id="IPR036249">
    <property type="entry name" value="Thioredoxin-like_sf"/>
</dbReference>
<keyword evidence="2" id="KW-1185">Reference proteome</keyword>
<reference evidence="1 2" key="1">
    <citation type="submission" date="2019-09" db="EMBL/GenBank/DDBJ databases">
        <authorList>
            <person name="Criscuolo A."/>
        </authorList>
    </citation>
    <scope>NUCLEOTIDE SEQUENCE [LARGE SCALE GENOMIC DNA]</scope>
    <source>
        <strain evidence="2">3(2)</strain>
    </source>
</reference>
<dbReference type="Proteomes" id="UP000326725">
    <property type="component" value="Unassembled WGS sequence"/>
</dbReference>
<dbReference type="AlphaFoldDB" id="A0A5K1IC79"/>
<accession>A0A5K1IC79</accession>
<dbReference type="RefSeq" id="WP_151444783.1">
    <property type="nucleotide sequence ID" value="NZ_CABVOU010000043.1"/>
</dbReference>
<protein>
    <recommendedName>
        <fullName evidence="3">Glutaredoxin family protein</fullName>
    </recommendedName>
</protein>
<dbReference type="InterPro" id="IPR008554">
    <property type="entry name" value="Glutaredoxin-like"/>
</dbReference>
<proteinExistence type="predicted"/>
<evidence type="ECO:0000313" key="2">
    <source>
        <dbReference type="Proteomes" id="UP000326725"/>
    </source>
</evidence>
<gene>
    <name evidence="1" type="ORF">HALO32_03078</name>
</gene>
<dbReference type="Pfam" id="PF05768">
    <property type="entry name" value="Glrx-like"/>
    <property type="match status" value="1"/>
</dbReference>
<organism evidence="1 2">
    <name type="scientific">Halomonas lysinitropha</name>
    <dbReference type="NCBI Taxonomy" id="2607506"/>
    <lineage>
        <taxon>Bacteria</taxon>
        <taxon>Pseudomonadati</taxon>
        <taxon>Pseudomonadota</taxon>
        <taxon>Gammaproteobacteria</taxon>
        <taxon>Oceanospirillales</taxon>
        <taxon>Halomonadaceae</taxon>
        <taxon>Halomonas</taxon>
    </lineage>
</organism>
<dbReference type="EMBL" id="CABVOU010000043">
    <property type="protein sequence ID" value="VVZ96969.1"/>
    <property type="molecule type" value="Genomic_DNA"/>
</dbReference>
<evidence type="ECO:0000313" key="1">
    <source>
        <dbReference type="EMBL" id="VVZ96969.1"/>
    </source>
</evidence>
<evidence type="ECO:0008006" key="3">
    <source>
        <dbReference type="Google" id="ProtNLM"/>
    </source>
</evidence>
<name>A0A5K1IC79_9GAMM</name>
<dbReference type="Gene3D" id="3.40.30.10">
    <property type="entry name" value="Glutaredoxin"/>
    <property type="match status" value="1"/>
</dbReference>
<dbReference type="SUPFAM" id="SSF52833">
    <property type="entry name" value="Thioredoxin-like"/>
    <property type="match status" value="1"/>
</dbReference>
<sequence>MIELRLYTTLGCHLCEQLEALLATLCDARYRLQRIEISDDDGLVARYGVRIPVLVDEAGAELDRGMEADRLAAWLADRGWLDETAWETLRRQLAGDAEPREAKGAVMRGGRRYLG</sequence>